<dbReference type="InterPro" id="IPR029068">
    <property type="entry name" value="Glyas_Bleomycin-R_OHBP_Dase"/>
</dbReference>
<evidence type="ECO:0000259" key="1">
    <source>
        <dbReference type="PROSITE" id="PS51819"/>
    </source>
</evidence>
<dbReference type="SUPFAM" id="SSF54593">
    <property type="entry name" value="Glyoxalase/Bleomycin resistance protein/Dihydroxybiphenyl dioxygenase"/>
    <property type="match status" value="1"/>
</dbReference>
<feature type="domain" description="VOC" evidence="1">
    <location>
        <begin position="4"/>
        <end position="120"/>
    </location>
</feature>
<dbReference type="AlphaFoldDB" id="A0A1V3C9M5"/>
<dbReference type="PANTHER" id="PTHR35908">
    <property type="entry name" value="HYPOTHETICAL FUSION PROTEIN"/>
    <property type="match status" value="1"/>
</dbReference>
<organism evidence="2 3">
    <name type="scientific">Nocardiopsis sinuspersici</name>
    <dbReference type="NCBI Taxonomy" id="501010"/>
    <lineage>
        <taxon>Bacteria</taxon>
        <taxon>Bacillati</taxon>
        <taxon>Actinomycetota</taxon>
        <taxon>Actinomycetes</taxon>
        <taxon>Streptosporangiales</taxon>
        <taxon>Nocardiopsidaceae</taxon>
        <taxon>Nocardiopsis</taxon>
    </lineage>
</organism>
<reference evidence="3" key="1">
    <citation type="submission" date="2016-08" db="EMBL/GenBank/DDBJ databases">
        <authorList>
            <person name="Tokovenko B."/>
            <person name="Kalinowski J."/>
        </authorList>
    </citation>
    <scope>NUCLEOTIDE SEQUENCE [LARGE SCALE GENOMIC DNA]</scope>
    <source>
        <strain evidence="3">UTMC102</strain>
    </source>
</reference>
<dbReference type="Pfam" id="PF18029">
    <property type="entry name" value="Glyoxalase_6"/>
    <property type="match status" value="1"/>
</dbReference>
<dbReference type="InterPro" id="IPR041581">
    <property type="entry name" value="Glyoxalase_6"/>
</dbReference>
<gene>
    <name evidence="2" type="ORF">NOSIN_21345</name>
</gene>
<sequence length="127" mass="14187">MIGRVSAMAIDCPDPSALADFYAELLGLPVTRRDAHWVVVGHEPPRLAFQYAPDHQPPEWPDPARPQQMHLDIRVEDIDAAEERVLELGARRLAVVEDDPDDLFRVYADPAGHPFCLEYPATPEPPG</sequence>
<dbReference type="STRING" id="501010.NOSIN_21345"/>
<dbReference type="OrthoDB" id="1645442at2"/>
<comment type="caution">
    <text evidence="2">The sequence shown here is derived from an EMBL/GenBank/DDBJ whole genome shotgun (WGS) entry which is preliminary data.</text>
</comment>
<keyword evidence="3" id="KW-1185">Reference proteome</keyword>
<dbReference type="CDD" id="cd06587">
    <property type="entry name" value="VOC"/>
    <property type="match status" value="1"/>
</dbReference>
<dbReference type="InterPro" id="IPR037523">
    <property type="entry name" value="VOC_core"/>
</dbReference>
<proteinExistence type="predicted"/>
<name>A0A1V3C9M5_9ACTN</name>
<dbReference type="Proteomes" id="UP000189004">
    <property type="component" value="Unassembled WGS sequence"/>
</dbReference>
<accession>A0A1V3C9M5</accession>
<dbReference type="RefSeq" id="WP_077693703.1">
    <property type="nucleotide sequence ID" value="NZ_MCOK01000001.1"/>
</dbReference>
<evidence type="ECO:0000313" key="2">
    <source>
        <dbReference type="EMBL" id="OOC57358.1"/>
    </source>
</evidence>
<dbReference type="PROSITE" id="PS51819">
    <property type="entry name" value="VOC"/>
    <property type="match status" value="1"/>
</dbReference>
<dbReference type="PANTHER" id="PTHR35908:SF1">
    <property type="entry name" value="CONSERVED PROTEIN"/>
    <property type="match status" value="1"/>
</dbReference>
<dbReference type="Gene3D" id="3.10.180.10">
    <property type="entry name" value="2,3-Dihydroxybiphenyl 1,2-Dioxygenase, domain 1"/>
    <property type="match status" value="1"/>
</dbReference>
<evidence type="ECO:0000313" key="3">
    <source>
        <dbReference type="Proteomes" id="UP000189004"/>
    </source>
</evidence>
<protein>
    <submittedName>
        <fullName evidence="2">Glyoxalase</fullName>
    </submittedName>
</protein>
<dbReference type="EMBL" id="MCOK01000001">
    <property type="protein sequence ID" value="OOC57358.1"/>
    <property type="molecule type" value="Genomic_DNA"/>
</dbReference>